<protein>
    <recommendedName>
        <fullName evidence="3">Secreted protein</fullName>
    </recommendedName>
</protein>
<dbReference type="EMBL" id="QMCK01000018">
    <property type="protein sequence ID" value="RAY28346.1"/>
    <property type="molecule type" value="Genomic_DNA"/>
</dbReference>
<keyword evidence="2" id="KW-1185">Reference proteome</keyword>
<gene>
    <name evidence="1" type="ORF">DP181_06990</name>
</gene>
<dbReference type="Proteomes" id="UP000250603">
    <property type="component" value="Unassembled WGS sequence"/>
</dbReference>
<accession>A0ABX9F7X3</accession>
<evidence type="ECO:0008006" key="3">
    <source>
        <dbReference type="Google" id="ProtNLM"/>
    </source>
</evidence>
<evidence type="ECO:0000313" key="1">
    <source>
        <dbReference type="EMBL" id="RAY28346.1"/>
    </source>
</evidence>
<reference evidence="1 2" key="1">
    <citation type="submission" date="2018-06" db="EMBL/GenBank/DDBJ databases">
        <title>ACT-28, a chromosomally-encoded AmpC with carbapenemase activity from Enterobacter kobei.</title>
        <authorList>
            <person name="Jousset A.B."/>
            <person name="Oueslati S."/>
            <person name="Bernabeu S."/>
            <person name="Takissian J."/>
            <person name="Creton E."/>
            <person name="Vogel A."/>
            <person name="Cotellon G."/>
            <person name="Bonnin R.A."/>
            <person name="Dortet L."/>
            <person name="Naas T."/>
        </authorList>
    </citation>
    <scope>NUCLEOTIDE SEQUENCE [LARGE SCALE GENOMIC DNA]</scope>
    <source>
        <strain evidence="1 2">149H6</strain>
    </source>
</reference>
<comment type="caution">
    <text evidence="1">The sequence shown here is derived from an EMBL/GenBank/DDBJ whole genome shotgun (WGS) entry which is preliminary data.</text>
</comment>
<sequence length="79" mass="9690">MKLHLLLFFNQLQIFGTDGRQNWVAFDQVVQLLSQWRTHFDHFVLFLNKRIVQLIENDQFLINDDFNETNMRRGKDERH</sequence>
<dbReference type="RefSeq" id="WP_099761564.1">
    <property type="nucleotide sequence ID" value="NZ_QMCK01000018.1"/>
</dbReference>
<evidence type="ECO:0000313" key="2">
    <source>
        <dbReference type="Proteomes" id="UP000250603"/>
    </source>
</evidence>
<organism evidence="1 2">
    <name type="scientific">Enterobacter kobei</name>
    <dbReference type="NCBI Taxonomy" id="208224"/>
    <lineage>
        <taxon>Bacteria</taxon>
        <taxon>Pseudomonadati</taxon>
        <taxon>Pseudomonadota</taxon>
        <taxon>Gammaproteobacteria</taxon>
        <taxon>Enterobacterales</taxon>
        <taxon>Enterobacteriaceae</taxon>
        <taxon>Enterobacter</taxon>
        <taxon>Enterobacter cloacae complex</taxon>
    </lineage>
</organism>
<proteinExistence type="predicted"/>
<name>A0ABX9F7X3_9ENTR</name>